<feature type="region of interest" description="Disordered" evidence="1">
    <location>
        <begin position="90"/>
        <end position="111"/>
    </location>
</feature>
<dbReference type="EMBL" id="CP144747">
    <property type="protein sequence ID" value="WVZ64254.1"/>
    <property type="molecule type" value="Genomic_DNA"/>
</dbReference>
<sequence length="111" mass="12699">MDINFEPNREPKVDADWHNVASSRRQHVPASTLFLPQALVLMLCLFPCFVSYAEWHRWRLRTRIGGYEIMKTRVTTPELESDQLYSREVCGGARPTAEGGNRPLEGLLSPN</sequence>
<evidence type="ECO:0000256" key="2">
    <source>
        <dbReference type="SAM" id="Phobius"/>
    </source>
</evidence>
<accession>A0AAQ3T304</accession>
<feature type="transmembrane region" description="Helical" evidence="2">
    <location>
        <begin position="33"/>
        <end position="53"/>
    </location>
</feature>
<evidence type="ECO:0000313" key="3">
    <source>
        <dbReference type="EMBL" id="WVZ64254.1"/>
    </source>
</evidence>
<dbReference type="AlphaFoldDB" id="A0AAQ3T304"/>
<name>A0AAQ3T304_PASNO</name>
<proteinExistence type="predicted"/>
<organism evidence="3 4">
    <name type="scientific">Paspalum notatum var. saurae</name>
    <dbReference type="NCBI Taxonomy" id="547442"/>
    <lineage>
        <taxon>Eukaryota</taxon>
        <taxon>Viridiplantae</taxon>
        <taxon>Streptophyta</taxon>
        <taxon>Embryophyta</taxon>
        <taxon>Tracheophyta</taxon>
        <taxon>Spermatophyta</taxon>
        <taxon>Magnoliopsida</taxon>
        <taxon>Liliopsida</taxon>
        <taxon>Poales</taxon>
        <taxon>Poaceae</taxon>
        <taxon>PACMAD clade</taxon>
        <taxon>Panicoideae</taxon>
        <taxon>Andropogonodae</taxon>
        <taxon>Paspaleae</taxon>
        <taxon>Paspalinae</taxon>
        <taxon>Paspalum</taxon>
    </lineage>
</organism>
<reference evidence="3 4" key="1">
    <citation type="submission" date="2024-02" db="EMBL/GenBank/DDBJ databases">
        <title>High-quality chromosome-scale genome assembly of Pensacola bahiagrass (Paspalum notatum Flugge var. saurae).</title>
        <authorList>
            <person name="Vega J.M."/>
            <person name="Podio M."/>
            <person name="Orjuela J."/>
            <person name="Siena L.A."/>
            <person name="Pessino S.C."/>
            <person name="Combes M.C."/>
            <person name="Mariac C."/>
            <person name="Albertini E."/>
            <person name="Pupilli F."/>
            <person name="Ortiz J.P.A."/>
            <person name="Leblanc O."/>
        </authorList>
    </citation>
    <scope>NUCLEOTIDE SEQUENCE [LARGE SCALE GENOMIC DNA]</scope>
    <source>
        <strain evidence="3">R1</strain>
        <tissue evidence="3">Leaf</tissue>
    </source>
</reference>
<keyword evidence="2" id="KW-0812">Transmembrane</keyword>
<evidence type="ECO:0000313" key="4">
    <source>
        <dbReference type="Proteomes" id="UP001341281"/>
    </source>
</evidence>
<evidence type="ECO:0000256" key="1">
    <source>
        <dbReference type="SAM" id="MobiDB-lite"/>
    </source>
</evidence>
<keyword evidence="4" id="KW-1185">Reference proteome</keyword>
<protein>
    <submittedName>
        <fullName evidence="3">Uncharacterized protein</fullName>
    </submittedName>
</protein>
<keyword evidence="2" id="KW-0472">Membrane</keyword>
<dbReference type="Proteomes" id="UP001341281">
    <property type="component" value="Chromosome 03"/>
</dbReference>
<gene>
    <name evidence="3" type="ORF">U9M48_013804</name>
</gene>
<keyword evidence="2" id="KW-1133">Transmembrane helix</keyword>